<dbReference type="GO" id="GO:0009851">
    <property type="term" value="P:auxin biosynthetic process"/>
    <property type="evidence" value="ECO:0007669"/>
    <property type="project" value="UniProtKB-ARBA"/>
</dbReference>
<dbReference type="Gramene" id="KXG35000">
    <property type="protein sequence ID" value="KXG35000"/>
    <property type="gene ID" value="SORBI_3002G120300"/>
</dbReference>
<proteinExistence type="inferred from homology"/>
<dbReference type="OrthoDB" id="66881at2759"/>
<evidence type="ECO:0000256" key="5">
    <source>
        <dbReference type="ARBA" id="ARBA00022857"/>
    </source>
</evidence>
<comment type="catalytic activity">
    <reaction evidence="8">
        <text>indole-3-pyruvate + NADPH + O2 + H(+) = (indol-3-yl)acetate + CO2 + NADP(+) + H2O</text>
        <dbReference type="Rhea" id="RHEA:34331"/>
        <dbReference type="ChEBI" id="CHEBI:15377"/>
        <dbReference type="ChEBI" id="CHEBI:15378"/>
        <dbReference type="ChEBI" id="CHEBI:15379"/>
        <dbReference type="ChEBI" id="CHEBI:16526"/>
        <dbReference type="ChEBI" id="CHEBI:17640"/>
        <dbReference type="ChEBI" id="CHEBI:30854"/>
        <dbReference type="ChEBI" id="CHEBI:57783"/>
        <dbReference type="ChEBI" id="CHEBI:58349"/>
        <dbReference type="EC" id="1.14.13.168"/>
    </reaction>
</comment>
<dbReference type="SUPFAM" id="SSF51905">
    <property type="entry name" value="FAD/NAD(P)-binding domain"/>
    <property type="match status" value="2"/>
</dbReference>
<evidence type="ECO:0000256" key="3">
    <source>
        <dbReference type="ARBA" id="ARBA00022630"/>
    </source>
</evidence>
<dbReference type="InParanoid" id="A0A1B6QAS9"/>
<keyword evidence="3 9" id="KW-0285">Flavoprotein</keyword>
<reference evidence="12" key="2">
    <citation type="journal article" date="2018" name="Plant J.">
        <title>The Sorghum bicolor reference genome: improved assembly, gene annotations, a transcriptome atlas, and signatures of genome organization.</title>
        <authorList>
            <person name="McCormick R.F."/>
            <person name="Truong S.K."/>
            <person name="Sreedasyam A."/>
            <person name="Jenkins J."/>
            <person name="Shu S."/>
            <person name="Sims D."/>
            <person name="Kennedy M."/>
            <person name="Amirebrahimi M."/>
            <person name="Weers B.D."/>
            <person name="McKinley B."/>
            <person name="Mattison A."/>
            <person name="Morishige D.T."/>
            <person name="Grimwood J."/>
            <person name="Schmutz J."/>
            <person name="Mullet J.E."/>
        </authorList>
    </citation>
    <scope>NUCLEOTIDE SEQUENCE [LARGE SCALE GENOMIC DNA]</scope>
    <source>
        <strain evidence="12">cv. BTx623</strain>
    </source>
</reference>
<keyword evidence="10" id="KW-0812">Transmembrane</keyword>
<dbReference type="InterPro" id="IPR036188">
    <property type="entry name" value="FAD/NAD-bd_sf"/>
</dbReference>
<dbReference type="GO" id="GO:0103075">
    <property type="term" value="F:indole-3-pyruvate monooxygenase activity"/>
    <property type="evidence" value="ECO:0007669"/>
    <property type="project" value="UniProtKB-EC"/>
</dbReference>
<dbReference type="GO" id="GO:0004497">
    <property type="term" value="F:monooxygenase activity"/>
    <property type="evidence" value="ECO:0000318"/>
    <property type="project" value="GO_Central"/>
</dbReference>
<keyword evidence="5" id="KW-0521">NADP</keyword>
<dbReference type="EC" id="1.-.-.-" evidence="9"/>
<keyword evidence="10" id="KW-1133">Transmembrane helix</keyword>
<dbReference type="GO" id="GO:0004499">
    <property type="term" value="F:N,N-dimethylaniline monooxygenase activity"/>
    <property type="evidence" value="ECO:0007669"/>
    <property type="project" value="InterPro"/>
</dbReference>
<protein>
    <recommendedName>
        <fullName evidence="9">Flavin-containing monooxygenase</fullName>
        <ecNumber evidence="9">1.-.-.-</ecNumber>
    </recommendedName>
</protein>
<dbReference type="PANTHER" id="PTHR43539">
    <property type="entry name" value="FLAVIN-BINDING MONOOXYGENASE-LIKE PROTEIN (AFU_ORTHOLOGUE AFUA_4G09220)"/>
    <property type="match status" value="1"/>
</dbReference>
<dbReference type="Pfam" id="PF00743">
    <property type="entry name" value="FMO-like"/>
    <property type="match status" value="1"/>
</dbReference>
<dbReference type="GO" id="GO:0050660">
    <property type="term" value="F:flavin adenine dinucleotide binding"/>
    <property type="evidence" value="ECO:0000318"/>
    <property type="project" value="GO_Central"/>
</dbReference>
<comment type="cofactor">
    <cofactor evidence="1 9">
        <name>FAD</name>
        <dbReference type="ChEBI" id="CHEBI:57692"/>
    </cofactor>
</comment>
<dbReference type="FunCoup" id="A0A1B6QAS9">
    <property type="interactions" value="11"/>
</dbReference>
<dbReference type="Proteomes" id="UP000000768">
    <property type="component" value="Chromosome 2"/>
</dbReference>
<evidence type="ECO:0000256" key="9">
    <source>
        <dbReference type="RuleBase" id="RU361177"/>
    </source>
</evidence>
<dbReference type="FunFam" id="3.50.50.60:FF:000100">
    <property type="entry name" value="Flavin-containing monooxygenase"/>
    <property type="match status" value="1"/>
</dbReference>
<dbReference type="EMBL" id="CM000761">
    <property type="protein sequence ID" value="KXG35000.1"/>
    <property type="molecule type" value="Genomic_DNA"/>
</dbReference>
<reference evidence="11 12" key="1">
    <citation type="journal article" date="2009" name="Nature">
        <title>The Sorghum bicolor genome and the diversification of grasses.</title>
        <authorList>
            <person name="Paterson A.H."/>
            <person name="Bowers J.E."/>
            <person name="Bruggmann R."/>
            <person name="Dubchak I."/>
            <person name="Grimwood J."/>
            <person name="Gundlach H."/>
            <person name="Haberer G."/>
            <person name="Hellsten U."/>
            <person name="Mitros T."/>
            <person name="Poliakov A."/>
            <person name="Schmutz J."/>
            <person name="Spannagl M."/>
            <person name="Tang H."/>
            <person name="Wang X."/>
            <person name="Wicker T."/>
            <person name="Bharti A.K."/>
            <person name="Chapman J."/>
            <person name="Feltus F.A."/>
            <person name="Gowik U."/>
            <person name="Grigoriev I.V."/>
            <person name="Lyons E."/>
            <person name="Maher C.A."/>
            <person name="Martis M."/>
            <person name="Narechania A."/>
            <person name="Otillar R.P."/>
            <person name="Penning B.W."/>
            <person name="Salamov A.A."/>
            <person name="Wang Y."/>
            <person name="Zhang L."/>
            <person name="Carpita N.C."/>
            <person name="Freeling M."/>
            <person name="Gingle A.R."/>
            <person name="Hash C.T."/>
            <person name="Keller B."/>
            <person name="Klein P."/>
            <person name="Kresovich S."/>
            <person name="McCann M.C."/>
            <person name="Ming R."/>
            <person name="Peterson D.G."/>
            <person name="Mehboob-ur-Rahman"/>
            <person name="Ware D."/>
            <person name="Westhoff P."/>
            <person name="Mayer K.F."/>
            <person name="Messing J."/>
            <person name="Rokhsar D.S."/>
        </authorList>
    </citation>
    <scope>NUCLEOTIDE SEQUENCE [LARGE SCALE GENOMIC DNA]</scope>
    <source>
        <strain evidence="12">cv. BTx623</strain>
    </source>
</reference>
<evidence type="ECO:0000256" key="6">
    <source>
        <dbReference type="ARBA" id="ARBA00023002"/>
    </source>
</evidence>
<evidence type="ECO:0000256" key="10">
    <source>
        <dbReference type="SAM" id="Phobius"/>
    </source>
</evidence>
<keyword evidence="4 9" id="KW-0274">FAD</keyword>
<dbReference type="ExpressionAtlas" id="A0A1B6QAS9">
    <property type="expression patterns" value="baseline and differential"/>
</dbReference>
<feature type="transmembrane region" description="Helical" evidence="10">
    <location>
        <begin position="249"/>
        <end position="282"/>
    </location>
</feature>
<dbReference type="AlphaFoldDB" id="A0A1B6QAS9"/>
<dbReference type="InterPro" id="IPR020946">
    <property type="entry name" value="Flavin_mOase-like"/>
</dbReference>
<sequence length="425" mass="45822">MAAAAAAAADASSAEAPPSPPAASRVVWVNGPIVVGAGPAGLSVAACLRARGVPCVVLDRADCIASLWQRRTYDRLRLHLPRHFCELPGLPFPDNYPEYPTKRQFVDYLNAYAEQAGVQPRFNQAVTSARYDAAAGFWRVRADDVVLAEDAAAVAAGATTTEYIGRWLVVATGENAERIVPEFEGAEDFAGPVSHVSEYKSGEAYRGKRVLVVGCGNSGMEVCLDLCDHNALPSMVVRDAKVHVLPREMFGVATFSVAVFLLRFLPLWLVDAILVLLARLFLGDLDKLGIRRPAGGPLELKNTRGRTPVLDIGALARIRSGHIQIVPGIKRLFRGGAELVDGRRVAADAVILATGYQSNVPQWLKGCDFFTQEGYPRVPFPHGWKGESGLYSVGFTRRGLSGVSSDAVKVAQDIAVEWEKQTSTI</sequence>
<evidence type="ECO:0000256" key="2">
    <source>
        <dbReference type="ARBA" id="ARBA00009183"/>
    </source>
</evidence>
<keyword evidence="7 9" id="KW-0503">Monooxygenase</keyword>
<accession>A0A1B6QAS9</accession>
<keyword evidence="10" id="KW-0472">Membrane</keyword>
<organism evidence="11 12">
    <name type="scientific">Sorghum bicolor</name>
    <name type="common">Sorghum</name>
    <name type="synonym">Sorghum vulgare</name>
    <dbReference type="NCBI Taxonomy" id="4558"/>
    <lineage>
        <taxon>Eukaryota</taxon>
        <taxon>Viridiplantae</taxon>
        <taxon>Streptophyta</taxon>
        <taxon>Embryophyta</taxon>
        <taxon>Tracheophyta</taxon>
        <taxon>Spermatophyta</taxon>
        <taxon>Magnoliopsida</taxon>
        <taxon>Liliopsida</taxon>
        <taxon>Poales</taxon>
        <taxon>Poaceae</taxon>
        <taxon>PACMAD clade</taxon>
        <taxon>Panicoideae</taxon>
        <taxon>Andropogonodae</taxon>
        <taxon>Andropogoneae</taxon>
        <taxon>Sorghinae</taxon>
        <taxon>Sorghum</taxon>
    </lineage>
</organism>
<dbReference type="InterPro" id="IPR050982">
    <property type="entry name" value="Auxin_biosynth/cation_transpt"/>
</dbReference>
<dbReference type="GO" id="GO:0050661">
    <property type="term" value="F:NADP binding"/>
    <property type="evidence" value="ECO:0007669"/>
    <property type="project" value="InterPro"/>
</dbReference>
<dbReference type="PRINTS" id="PR00368">
    <property type="entry name" value="FADPNR"/>
</dbReference>
<keyword evidence="12" id="KW-1185">Reference proteome</keyword>
<dbReference type="Gene3D" id="3.50.50.60">
    <property type="entry name" value="FAD/NAD(P)-binding domain"/>
    <property type="match status" value="1"/>
</dbReference>
<evidence type="ECO:0000313" key="11">
    <source>
        <dbReference type="EMBL" id="KXG35000.1"/>
    </source>
</evidence>
<evidence type="ECO:0000256" key="1">
    <source>
        <dbReference type="ARBA" id="ARBA00001974"/>
    </source>
</evidence>
<dbReference type="OMA" id="IDTCMMA"/>
<comment type="similarity">
    <text evidence="2 9">Belongs to the FMO family.</text>
</comment>
<evidence type="ECO:0000313" key="12">
    <source>
        <dbReference type="Proteomes" id="UP000000768"/>
    </source>
</evidence>
<name>A0A1B6QAS9_SORBI</name>
<dbReference type="PANTHER" id="PTHR43539:SF20">
    <property type="entry name" value="FLAVIN-CONTAINING MONOOXYGENASE"/>
    <property type="match status" value="1"/>
</dbReference>
<gene>
    <name evidence="11" type="ORF">SORBI_3002G120300</name>
</gene>
<keyword evidence="6 9" id="KW-0560">Oxidoreductase</keyword>
<evidence type="ECO:0000256" key="7">
    <source>
        <dbReference type="ARBA" id="ARBA00023033"/>
    </source>
</evidence>
<evidence type="ECO:0000256" key="4">
    <source>
        <dbReference type="ARBA" id="ARBA00022827"/>
    </source>
</evidence>
<evidence type="ECO:0000256" key="8">
    <source>
        <dbReference type="ARBA" id="ARBA00047707"/>
    </source>
</evidence>
<dbReference type="STRING" id="4558.A0A1B6QAS9"/>